<gene>
    <name evidence="2" type="ORF">ACFQO9_05440</name>
</gene>
<sequence length="64" mass="6897">MEKKKLKKPFFASFLENQIKDTKAVKGGASASGITVPTKDTVTKPAYDGQQTMKYPSDGDESGV</sequence>
<comment type="caution">
    <text evidence="2">The sequence shown here is derived from an EMBL/GenBank/DDBJ whole genome shotgun (WGS) entry which is preliminary data.</text>
</comment>
<keyword evidence="3" id="KW-1185">Reference proteome</keyword>
<reference evidence="3" key="1">
    <citation type="journal article" date="2019" name="Int. J. Syst. Evol. Microbiol.">
        <title>The Global Catalogue of Microorganisms (GCM) 10K type strain sequencing project: providing services to taxonomists for standard genome sequencing and annotation.</title>
        <authorList>
            <consortium name="The Broad Institute Genomics Platform"/>
            <consortium name="The Broad Institute Genome Sequencing Center for Infectious Disease"/>
            <person name="Wu L."/>
            <person name="Ma J."/>
        </authorList>
    </citation>
    <scope>NUCLEOTIDE SEQUENCE [LARGE SCALE GENOMIC DNA]</scope>
    <source>
        <strain evidence="3">CCUG 54781</strain>
    </source>
</reference>
<evidence type="ECO:0000313" key="3">
    <source>
        <dbReference type="Proteomes" id="UP001596550"/>
    </source>
</evidence>
<dbReference type="RefSeq" id="WP_378174953.1">
    <property type="nucleotide sequence ID" value="NZ_JBHTCR010000002.1"/>
</dbReference>
<evidence type="ECO:0000256" key="1">
    <source>
        <dbReference type="SAM" id="MobiDB-lite"/>
    </source>
</evidence>
<dbReference type="Proteomes" id="UP001596550">
    <property type="component" value="Unassembled WGS sequence"/>
</dbReference>
<name>A0ABW2LWF1_9FLAO</name>
<evidence type="ECO:0000313" key="2">
    <source>
        <dbReference type="EMBL" id="MFC7346164.1"/>
    </source>
</evidence>
<dbReference type="Pfam" id="PF12559">
    <property type="entry name" value="Inhibitor_I10"/>
    <property type="match status" value="1"/>
</dbReference>
<dbReference type="InterPro" id="IPR022217">
    <property type="entry name" value="Prot_inh_I10_marinostatin"/>
</dbReference>
<accession>A0ABW2LWF1</accession>
<dbReference type="EMBL" id="JBHTCR010000002">
    <property type="protein sequence ID" value="MFC7346164.1"/>
    <property type="molecule type" value="Genomic_DNA"/>
</dbReference>
<dbReference type="NCBIfam" id="NF033738">
    <property type="entry name" value="microvirid_RiPP"/>
    <property type="match status" value="1"/>
</dbReference>
<organism evidence="2 3">
    <name type="scientific">Chryseobacterium zhengzhouense</name>
    <dbReference type="NCBI Taxonomy" id="1636086"/>
    <lineage>
        <taxon>Bacteria</taxon>
        <taxon>Pseudomonadati</taxon>
        <taxon>Bacteroidota</taxon>
        <taxon>Flavobacteriia</taxon>
        <taxon>Flavobacteriales</taxon>
        <taxon>Weeksellaceae</taxon>
        <taxon>Chryseobacterium group</taxon>
        <taxon>Chryseobacterium</taxon>
    </lineage>
</organism>
<protein>
    <submittedName>
        <fullName evidence="2">Microviridin/marinostatin family tricyclic proteinase inhibitor</fullName>
    </submittedName>
</protein>
<feature type="region of interest" description="Disordered" evidence="1">
    <location>
        <begin position="27"/>
        <end position="64"/>
    </location>
</feature>
<proteinExistence type="predicted"/>